<dbReference type="STRING" id="1214573.A0A0G2H2L4"/>
<evidence type="ECO:0000313" key="3">
    <source>
        <dbReference type="Proteomes" id="UP000034680"/>
    </source>
</evidence>
<dbReference type="Pfam" id="PF12697">
    <property type="entry name" value="Abhydrolase_6"/>
    <property type="match status" value="1"/>
</dbReference>
<evidence type="ECO:0000259" key="1">
    <source>
        <dbReference type="Pfam" id="PF12697"/>
    </source>
</evidence>
<reference evidence="2 3" key="2">
    <citation type="submission" date="2015-05" db="EMBL/GenBank/DDBJ databases">
        <authorList>
            <person name="Morales-Cruz A."/>
            <person name="Amrine K.C."/>
            <person name="Cantu D."/>
        </authorList>
    </citation>
    <scope>NUCLEOTIDE SEQUENCE [LARGE SCALE GENOMIC DNA]</scope>
    <source>
        <strain evidence="2">DA912</strain>
    </source>
</reference>
<dbReference type="Gene3D" id="3.40.50.1820">
    <property type="entry name" value="alpha/beta hydrolase"/>
    <property type="match status" value="2"/>
</dbReference>
<dbReference type="InterPro" id="IPR029058">
    <property type="entry name" value="AB_hydrolase_fold"/>
</dbReference>
<feature type="domain" description="AB hydrolase-1" evidence="1">
    <location>
        <begin position="90"/>
        <end position="171"/>
    </location>
</feature>
<dbReference type="Proteomes" id="UP000034680">
    <property type="component" value="Unassembled WGS sequence"/>
</dbReference>
<gene>
    <name evidence="2" type="ORF">UCDDA912_g10532</name>
</gene>
<dbReference type="SUPFAM" id="SSF53474">
    <property type="entry name" value="alpha/beta-Hydrolases"/>
    <property type="match status" value="1"/>
</dbReference>
<keyword evidence="3" id="KW-1185">Reference proteome</keyword>
<protein>
    <recommendedName>
        <fullName evidence="1">AB hydrolase-1 domain-containing protein</fullName>
    </recommendedName>
</protein>
<dbReference type="OrthoDB" id="1263307at2759"/>
<dbReference type="InterPro" id="IPR000073">
    <property type="entry name" value="AB_hydrolase_1"/>
</dbReference>
<name>A0A0G2H2L4_9PEZI</name>
<dbReference type="AlphaFoldDB" id="A0A0G2H2L4"/>
<evidence type="ECO:0000313" key="2">
    <source>
        <dbReference type="EMBL" id="KKY29548.1"/>
    </source>
</evidence>
<dbReference type="PANTHER" id="PTHR37017">
    <property type="entry name" value="AB HYDROLASE-1 DOMAIN-CONTAINING PROTEIN-RELATED"/>
    <property type="match status" value="1"/>
</dbReference>
<reference evidence="2 3" key="1">
    <citation type="submission" date="2015-05" db="EMBL/GenBank/DDBJ databases">
        <title>Distinctive expansion of gene families associated with plant cell wall degradation and secondary metabolism in the genomes of grapevine trunk pathogens.</title>
        <authorList>
            <person name="Lawrence D.P."/>
            <person name="Travadon R."/>
            <person name="Rolshausen P.E."/>
            <person name="Baumgartner K."/>
        </authorList>
    </citation>
    <scope>NUCLEOTIDE SEQUENCE [LARGE SCALE GENOMIC DNA]</scope>
    <source>
        <strain evidence="2">DA912</strain>
    </source>
</reference>
<accession>A0A0G2H2L4</accession>
<comment type="caution">
    <text evidence="2">The sequence shown here is derived from an EMBL/GenBank/DDBJ whole genome shotgun (WGS) entry which is preliminary data.</text>
</comment>
<proteinExistence type="predicted"/>
<dbReference type="PANTHER" id="PTHR37017:SF11">
    <property type="entry name" value="ESTERASE_LIPASE_THIOESTERASE DOMAIN-CONTAINING PROTEIN"/>
    <property type="match status" value="1"/>
</dbReference>
<sequence length="177" mass="19232">MASPRCWGCLTAELDRAGYRSIAPALPSSGSTPPKPDWSGDVEAIRKAVSDLVQEDDVVVVMRSFNLPGGAGQEELSIEGEDVKGVSYQDVDEETVAELAMHLRPQSLAPFWNTKTHAAWRDIPTTYVLCLKDKSTTVVAAQYLVGMARASGRHKIDNVIEVDAGHSPVHQQSRVDC</sequence>
<organism evidence="2 3">
    <name type="scientific">Diaporthe ampelina</name>
    <dbReference type="NCBI Taxonomy" id="1214573"/>
    <lineage>
        <taxon>Eukaryota</taxon>
        <taxon>Fungi</taxon>
        <taxon>Dikarya</taxon>
        <taxon>Ascomycota</taxon>
        <taxon>Pezizomycotina</taxon>
        <taxon>Sordariomycetes</taxon>
        <taxon>Sordariomycetidae</taxon>
        <taxon>Diaporthales</taxon>
        <taxon>Diaporthaceae</taxon>
        <taxon>Diaporthe</taxon>
    </lineage>
</organism>
<dbReference type="EMBL" id="LCUC01000694">
    <property type="protein sequence ID" value="KKY29548.1"/>
    <property type="molecule type" value="Genomic_DNA"/>
</dbReference>
<dbReference type="InterPro" id="IPR052897">
    <property type="entry name" value="Sec-Metab_Biosynth_Hydrolase"/>
</dbReference>